<keyword evidence="4" id="KW-1185">Reference proteome</keyword>
<keyword evidence="1" id="KW-0812">Transmembrane</keyword>
<feature type="transmembrane region" description="Helical" evidence="1">
    <location>
        <begin position="567"/>
        <end position="587"/>
    </location>
</feature>
<gene>
    <name evidence="3" type="ORF">GCM10010171_59350</name>
</gene>
<dbReference type="PROSITE" id="PS50837">
    <property type="entry name" value="NACHT"/>
    <property type="match status" value="1"/>
</dbReference>
<sequence>MWGLLVLGLILIWSRHDANAVATALTILTGAAAVTQFLMAGRWKPKPGASTPEQVDAAVDALARELVKQWVPEGRRRMLDEPNRLDVRCAPLHGGSGDEVDCDELVAAYADAPRRLVVVGPPGSGKTGLCVLLTLEMLRRPDADRVPLLVPVSAWNPDENFEAWLLTWLLETYPSLGSRSRYGPTAAREILARDRVLLVLDGLDELPDDQRTAALRAINSDLGAGRPLVLTSRTAEFASANAGGQIRDSQVVRLLPLRDRDIVGHLRTTVPQAGIDRWEPVLAELTDRPDGPLGQVLRTPLMLSLAHSVYSDPKRDVRELLGLPDAEAVAAKLLDEFTTRAFTTRRPSPLDSSEHRPGRWPPRRAERWLGFLADQYREVAWWQLWRKVPAWVFVARGVLIGGTLSALLGWLLLGLFGRPVLGLLLGAAVGLVSGVCLGLVPADPPRRFVPRVPRRDEVSRDLVFAVVGAVAGGVAVGALYGGLYGVVIGLVFGAAFGLVRRFTEPTEPTEAVTPDSVLRDDRRAVLIAAALGSGLGMLVGAFFAGVIGLPAHDLVVPITDPVQLGLLGGAVGLLCGAGGLGLATYATSASARFNTARIWLAVTGKTPWRLMAFLRDAHRVGVLRLVGPVYQFRHELLRDRLARRR</sequence>
<reference evidence="3" key="2">
    <citation type="submission" date="2020-09" db="EMBL/GenBank/DDBJ databases">
        <authorList>
            <person name="Sun Q."/>
            <person name="Ohkuma M."/>
        </authorList>
    </citation>
    <scope>NUCLEOTIDE SEQUENCE</scope>
    <source>
        <strain evidence="3">JCM 3276</strain>
    </source>
</reference>
<feature type="transmembrane region" description="Helical" evidence="1">
    <location>
        <begin position="462"/>
        <end position="480"/>
    </location>
</feature>
<keyword evidence="1" id="KW-1133">Transmembrane helix</keyword>
<dbReference type="Proteomes" id="UP000660680">
    <property type="component" value="Unassembled WGS sequence"/>
</dbReference>
<dbReference type="Pfam" id="PF05729">
    <property type="entry name" value="NACHT"/>
    <property type="match status" value="1"/>
</dbReference>
<proteinExistence type="predicted"/>
<dbReference type="Gene3D" id="3.40.50.300">
    <property type="entry name" value="P-loop containing nucleotide triphosphate hydrolases"/>
    <property type="match status" value="1"/>
</dbReference>
<dbReference type="EMBL" id="BMRB01000008">
    <property type="protein sequence ID" value="GGS56489.1"/>
    <property type="molecule type" value="Genomic_DNA"/>
</dbReference>
<feature type="transmembrane region" description="Helical" evidence="1">
    <location>
        <begin position="524"/>
        <end position="547"/>
    </location>
</feature>
<evidence type="ECO:0000256" key="1">
    <source>
        <dbReference type="SAM" id="Phobius"/>
    </source>
</evidence>
<feature type="transmembrane region" description="Helical" evidence="1">
    <location>
        <begin position="419"/>
        <end position="441"/>
    </location>
</feature>
<dbReference type="InterPro" id="IPR007111">
    <property type="entry name" value="NACHT_NTPase"/>
</dbReference>
<keyword evidence="1" id="KW-0472">Membrane</keyword>
<feature type="transmembrane region" description="Helical" evidence="1">
    <location>
        <begin position="390"/>
        <end position="413"/>
    </location>
</feature>
<dbReference type="AlphaFoldDB" id="A0A918GRQ7"/>
<evidence type="ECO:0000259" key="2">
    <source>
        <dbReference type="PROSITE" id="PS50837"/>
    </source>
</evidence>
<accession>A0A918GRQ7</accession>
<evidence type="ECO:0000313" key="4">
    <source>
        <dbReference type="Proteomes" id="UP000660680"/>
    </source>
</evidence>
<organism evidence="3 4">
    <name type="scientific">Actinokineospora fastidiosa</name>
    <dbReference type="NCBI Taxonomy" id="1816"/>
    <lineage>
        <taxon>Bacteria</taxon>
        <taxon>Bacillati</taxon>
        <taxon>Actinomycetota</taxon>
        <taxon>Actinomycetes</taxon>
        <taxon>Pseudonocardiales</taxon>
        <taxon>Pseudonocardiaceae</taxon>
        <taxon>Actinokineospora</taxon>
    </lineage>
</organism>
<dbReference type="InterPro" id="IPR027417">
    <property type="entry name" value="P-loop_NTPase"/>
</dbReference>
<reference evidence="3" key="1">
    <citation type="journal article" date="2014" name="Int. J. Syst. Evol. Microbiol.">
        <title>Complete genome sequence of Corynebacterium casei LMG S-19264T (=DSM 44701T), isolated from a smear-ripened cheese.</title>
        <authorList>
            <consortium name="US DOE Joint Genome Institute (JGI-PGF)"/>
            <person name="Walter F."/>
            <person name="Albersmeier A."/>
            <person name="Kalinowski J."/>
            <person name="Ruckert C."/>
        </authorList>
    </citation>
    <scope>NUCLEOTIDE SEQUENCE</scope>
    <source>
        <strain evidence="3">JCM 3276</strain>
    </source>
</reference>
<dbReference type="SUPFAM" id="SSF52540">
    <property type="entry name" value="P-loop containing nucleoside triphosphate hydrolases"/>
    <property type="match status" value="1"/>
</dbReference>
<dbReference type="InterPro" id="IPR003593">
    <property type="entry name" value="AAA+_ATPase"/>
</dbReference>
<protein>
    <recommendedName>
        <fullName evidence="2">NACHT domain-containing protein</fullName>
    </recommendedName>
</protein>
<dbReference type="SMART" id="SM00382">
    <property type="entry name" value="AAA"/>
    <property type="match status" value="1"/>
</dbReference>
<feature type="domain" description="NACHT" evidence="2">
    <location>
        <begin position="114"/>
        <end position="234"/>
    </location>
</feature>
<name>A0A918GRQ7_9PSEU</name>
<comment type="caution">
    <text evidence="3">The sequence shown here is derived from an EMBL/GenBank/DDBJ whole genome shotgun (WGS) entry which is preliminary data.</text>
</comment>
<evidence type="ECO:0000313" key="3">
    <source>
        <dbReference type="EMBL" id="GGS56489.1"/>
    </source>
</evidence>